<dbReference type="EMBL" id="BAAAUD010000061">
    <property type="protein sequence ID" value="GAA2967456.1"/>
    <property type="molecule type" value="Genomic_DNA"/>
</dbReference>
<keyword evidence="2" id="KW-1185">Reference proteome</keyword>
<comment type="caution">
    <text evidence="1">The sequence shown here is derived from an EMBL/GenBank/DDBJ whole genome shotgun (WGS) entry which is preliminary data.</text>
</comment>
<proteinExistence type="predicted"/>
<evidence type="ECO:0008006" key="3">
    <source>
        <dbReference type="Google" id="ProtNLM"/>
    </source>
</evidence>
<protein>
    <recommendedName>
        <fullName evidence="3">Amidohydrolase 3 domain-containing protein</fullName>
    </recommendedName>
</protein>
<evidence type="ECO:0000313" key="1">
    <source>
        <dbReference type="EMBL" id="GAA2967456.1"/>
    </source>
</evidence>
<accession>A0ABN3XNI6</accession>
<name>A0ABN3XNI6_9ACTN</name>
<evidence type="ECO:0000313" key="2">
    <source>
        <dbReference type="Proteomes" id="UP001500403"/>
    </source>
</evidence>
<gene>
    <name evidence="1" type="ORF">GCM10010446_61500</name>
</gene>
<organism evidence="1 2">
    <name type="scientific">Streptomyces enissocaesilis</name>
    <dbReference type="NCBI Taxonomy" id="332589"/>
    <lineage>
        <taxon>Bacteria</taxon>
        <taxon>Bacillati</taxon>
        <taxon>Actinomycetota</taxon>
        <taxon>Actinomycetes</taxon>
        <taxon>Kitasatosporales</taxon>
        <taxon>Streptomycetaceae</taxon>
        <taxon>Streptomyces</taxon>
        <taxon>Streptomyces rochei group</taxon>
    </lineage>
</organism>
<dbReference type="Proteomes" id="UP001500403">
    <property type="component" value="Unassembled WGS sequence"/>
</dbReference>
<sequence length="77" mass="8238">MDGTVANGAAWLERPDCHDESTHAFWSDPHVYTRIIGELHRAGVPTATHAIGDGAVRHVHDSVEKAQAGDERGAAPD</sequence>
<dbReference type="Gene3D" id="3.20.20.140">
    <property type="entry name" value="Metal-dependent hydrolases"/>
    <property type="match status" value="1"/>
</dbReference>
<reference evidence="1 2" key="1">
    <citation type="journal article" date="2019" name="Int. J. Syst. Evol. Microbiol.">
        <title>The Global Catalogue of Microorganisms (GCM) 10K type strain sequencing project: providing services to taxonomists for standard genome sequencing and annotation.</title>
        <authorList>
            <consortium name="The Broad Institute Genomics Platform"/>
            <consortium name="The Broad Institute Genome Sequencing Center for Infectious Disease"/>
            <person name="Wu L."/>
            <person name="Ma J."/>
        </authorList>
    </citation>
    <scope>NUCLEOTIDE SEQUENCE [LARGE SCALE GENOMIC DNA]</scope>
    <source>
        <strain evidence="1 2">JCM 9088</strain>
    </source>
</reference>